<evidence type="ECO:0000313" key="2">
    <source>
        <dbReference type="Proteomes" id="UP000234681"/>
    </source>
</evidence>
<name>A6HNV8_RAT</name>
<accession>A6HNV8</accession>
<protein>
    <submittedName>
        <fullName evidence="1">RCG26621</fullName>
    </submittedName>
</protein>
<organism evidence="1 2">
    <name type="scientific">Rattus norvegicus</name>
    <name type="common">Rat</name>
    <dbReference type="NCBI Taxonomy" id="10116"/>
    <lineage>
        <taxon>Eukaryota</taxon>
        <taxon>Metazoa</taxon>
        <taxon>Chordata</taxon>
        <taxon>Craniata</taxon>
        <taxon>Vertebrata</taxon>
        <taxon>Euteleostomi</taxon>
        <taxon>Mammalia</taxon>
        <taxon>Eutheria</taxon>
        <taxon>Euarchontoglires</taxon>
        <taxon>Glires</taxon>
        <taxon>Rodentia</taxon>
        <taxon>Myomorpha</taxon>
        <taxon>Muroidea</taxon>
        <taxon>Muridae</taxon>
        <taxon>Murinae</taxon>
        <taxon>Rattus</taxon>
    </lineage>
</organism>
<dbReference type="EMBL" id="CH473949">
    <property type="protein sequence ID" value="EDL79709.1"/>
    <property type="molecule type" value="Genomic_DNA"/>
</dbReference>
<proteinExistence type="predicted"/>
<gene>
    <name evidence="1" type="ORF">rCG_26621</name>
</gene>
<sequence>MSPSHCSTWNPTPPPLLSLKHMHWSCVKKKAINHLTAFMCPELLIARVAHVPPACHPNH</sequence>
<dbReference type="AlphaFoldDB" id="A6HNV8"/>
<dbReference type="Proteomes" id="UP000234681">
    <property type="component" value="Chromosome 3"/>
</dbReference>
<evidence type="ECO:0000313" key="1">
    <source>
        <dbReference type="EMBL" id="EDL79709.1"/>
    </source>
</evidence>
<reference evidence="2" key="1">
    <citation type="submission" date="2005-09" db="EMBL/GenBank/DDBJ databases">
        <authorList>
            <person name="Mural R.J."/>
            <person name="Li P.W."/>
            <person name="Adams M.D."/>
            <person name="Amanatides P.G."/>
            <person name="Baden-Tillson H."/>
            <person name="Barnstead M."/>
            <person name="Chin S.H."/>
            <person name="Dew I."/>
            <person name="Evans C.A."/>
            <person name="Ferriera S."/>
            <person name="Flanigan M."/>
            <person name="Fosler C."/>
            <person name="Glodek A."/>
            <person name="Gu Z."/>
            <person name="Holt R.A."/>
            <person name="Jennings D."/>
            <person name="Kraft C.L."/>
            <person name="Lu F."/>
            <person name="Nguyen T."/>
            <person name="Nusskern D.R."/>
            <person name="Pfannkoch C.M."/>
            <person name="Sitter C."/>
            <person name="Sutton G.G."/>
            <person name="Venter J.C."/>
            <person name="Wang Z."/>
            <person name="Woodage T."/>
            <person name="Zheng X.H."/>
            <person name="Zhong F."/>
        </authorList>
    </citation>
    <scope>NUCLEOTIDE SEQUENCE [LARGE SCALE GENOMIC DNA]</scope>
    <source>
        <strain>BN</strain>
        <strain evidence="2">Sprague-Dawley</strain>
    </source>
</reference>